<accession>A0A0A9AUI6</accession>
<protein>
    <submittedName>
        <fullName evidence="1">Uncharacterized protein</fullName>
    </submittedName>
</protein>
<evidence type="ECO:0000313" key="1">
    <source>
        <dbReference type="EMBL" id="JAD54791.1"/>
    </source>
</evidence>
<sequence>MRAWVDRLIKQSGGILFENQDEKPQVEDL</sequence>
<name>A0A0A9AUI6_ARUDO</name>
<dbReference type="EMBL" id="GBRH01243104">
    <property type="protein sequence ID" value="JAD54791.1"/>
    <property type="molecule type" value="Transcribed_RNA"/>
</dbReference>
<proteinExistence type="predicted"/>
<organism evidence="1">
    <name type="scientific">Arundo donax</name>
    <name type="common">Giant reed</name>
    <name type="synonym">Donax arundinaceus</name>
    <dbReference type="NCBI Taxonomy" id="35708"/>
    <lineage>
        <taxon>Eukaryota</taxon>
        <taxon>Viridiplantae</taxon>
        <taxon>Streptophyta</taxon>
        <taxon>Embryophyta</taxon>
        <taxon>Tracheophyta</taxon>
        <taxon>Spermatophyta</taxon>
        <taxon>Magnoliopsida</taxon>
        <taxon>Liliopsida</taxon>
        <taxon>Poales</taxon>
        <taxon>Poaceae</taxon>
        <taxon>PACMAD clade</taxon>
        <taxon>Arundinoideae</taxon>
        <taxon>Arundineae</taxon>
        <taxon>Arundo</taxon>
    </lineage>
</organism>
<reference evidence="1" key="1">
    <citation type="submission" date="2014-09" db="EMBL/GenBank/DDBJ databases">
        <authorList>
            <person name="Magalhaes I.L.F."/>
            <person name="Oliveira U."/>
            <person name="Santos F.R."/>
            <person name="Vidigal T.H.D.A."/>
            <person name="Brescovit A.D."/>
            <person name="Santos A.J."/>
        </authorList>
    </citation>
    <scope>NUCLEOTIDE SEQUENCE</scope>
    <source>
        <tissue evidence="1">Shoot tissue taken approximately 20 cm above the soil surface</tissue>
    </source>
</reference>
<dbReference type="AlphaFoldDB" id="A0A0A9AUI6"/>
<reference evidence="1" key="2">
    <citation type="journal article" date="2015" name="Data Brief">
        <title>Shoot transcriptome of the giant reed, Arundo donax.</title>
        <authorList>
            <person name="Barrero R.A."/>
            <person name="Guerrero F.D."/>
            <person name="Moolhuijzen P."/>
            <person name="Goolsby J.A."/>
            <person name="Tidwell J."/>
            <person name="Bellgard S.E."/>
            <person name="Bellgard M.I."/>
        </authorList>
    </citation>
    <scope>NUCLEOTIDE SEQUENCE</scope>
    <source>
        <tissue evidence="1">Shoot tissue taken approximately 20 cm above the soil surface</tissue>
    </source>
</reference>